<reference evidence="2 3" key="1">
    <citation type="journal article" date="2023" name="Plants (Basel)">
        <title>Bridging the Gap: Combining Genomics and Transcriptomics Approaches to Understand Stylosanthes scabra, an Orphan Legume from the Brazilian Caatinga.</title>
        <authorList>
            <person name="Ferreira-Neto J.R.C."/>
            <person name="da Silva M.D."/>
            <person name="Binneck E."/>
            <person name="de Melo N.F."/>
            <person name="da Silva R.H."/>
            <person name="de Melo A.L.T.M."/>
            <person name="Pandolfi V."/>
            <person name="Bustamante F.O."/>
            <person name="Brasileiro-Vidal A.C."/>
            <person name="Benko-Iseppon A.M."/>
        </authorList>
    </citation>
    <scope>NUCLEOTIDE SEQUENCE [LARGE SCALE GENOMIC DNA]</scope>
    <source>
        <tissue evidence="2">Leaves</tissue>
    </source>
</reference>
<name>A0ABU6YWE0_9FABA</name>
<feature type="non-terminal residue" evidence="2">
    <location>
        <position position="62"/>
    </location>
</feature>
<protein>
    <submittedName>
        <fullName evidence="2">Uncharacterized protein</fullName>
    </submittedName>
</protein>
<feature type="region of interest" description="Disordered" evidence="1">
    <location>
        <begin position="28"/>
        <end position="62"/>
    </location>
</feature>
<gene>
    <name evidence="2" type="ORF">PIB30_101616</name>
</gene>
<feature type="compositionally biased region" description="Acidic residues" evidence="1">
    <location>
        <begin position="31"/>
        <end position="40"/>
    </location>
</feature>
<keyword evidence="3" id="KW-1185">Reference proteome</keyword>
<dbReference type="EMBL" id="JASCZI010244654">
    <property type="protein sequence ID" value="MED6214291.1"/>
    <property type="molecule type" value="Genomic_DNA"/>
</dbReference>
<dbReference type="Proteomes" id="UP001341840">
    <property type="component" value="Unassembled WGS sequence"/>
</dbReference>
<evidence type="ECO:0000256" key="1">
    <source>
        <dbReference type="SAM" id="MobiDB-lite"/>
    </source>
</evidence>
<feature type="non-terminal residue" evidence="2">
    <location>
        <position position="1"/>
    </location>
</feature>
<proteinExistence type="predicted"/>
<evidence type="ECO:0000313" key="2">
    <source>
        <dbReference type="EMBL" id="MED6214291.1"/>
    </source>
</evidence>
<sequence length="62" mass="7078">TEINNLKKEIKDIGENQDNHQLIISQLMQGEESDDDESEPSESHENKNSNDNEGKEILILIN</sequence>
<evidence type="ECO:0000313" key="3">
    <source>
        <dbReference type="Proteomes" id="UP001341840"/>
    </source>
</evidence>
<organism evidence="2 3">
    <name type="scientific">Stylosanthes scabra</name>
    <dbReference type="NCBI Taxonomy" id="79078"/>
    <lineage>
        <taxon>Eukaryota</taxon>
        <taxon>Viridiplantae</taxon>
        <taxon>Streptophyta</taxon>
        <taxon>Embryophyta</taxon>
        <taxon>Tracheophyta</taxon>
        <taxon>Spermatophyta</taxon>
        <taxon>Magnoliopsida</taxon>
        <taxon>eudicotyledons</taxon>
        <taxon>Gunneridae</taxon>
        <taxon>Pentapetalae</taxon>
        <taxon>rosids</taxon>
        <taxon>fabids</taxon>
        <taxon>Fabales</taxon>
        <taxon>Fabaceae</taxon>
        <taxon>Papilionoideae</taxon>
        <taxon>50 kb inversion clade</taxon>
        <taxon>dalbergioids sensu lato</taxon>
        <taxon>Dalbergieae</taxon>
        <taxon>Pterocarpus clade</taxon>
        <taxon>Stylosanthes</taxon>
    </lineage>
</organism>
<feature type="compositionally biased region" description="Basic and acidic residues" evidence="1">
    <location>
        <begin position="41"/>
        <end position="56"/>
    </location>
</feature>
<accession>A0ABU6YWE0</accession>
<comment type="caution">
    <text evidence="2">The sequence shown here is derived from an EMBL/GenBank/DDBJ whole genome shotgun (WGS) entry which is preliminary data.</text>
</comment>